<evidence type="ECO:0000313" key="2">
    <source>
        <dbReference type="Proteomes" id="UP000618943"/>
    </source>
</evidence>
<protein>
    <submittedName>
        <fullName evidence="1">Uncharacterized protein</fullName>
    </submittedName>
</protein>
<dbReference type="RefSeq" id="WP_157812987.1">
    <property type="nucleotide sequence ID" value="NZ_JAEOAH010000009.1"/>
</dbReference>
<comment type="caution">
    <text evidence="1">The sequence shown here is derived from an EMBL/GenBank/DDBJ whole genome shotgun (WGS) entry which is preliminary data.</text>
</comment>
<dbReference type="Proteomes" id="UP000618943">
    <property type="component" value="Unassembled WGS sequence"/>
</dbReference>
<accession>A0ABS1H6N8</accession>
<keyword evidence="2" id="KW-1185">Reference proteome</keyword>
<organism evidence="1 2">
    <name type="scientific">Viridibacillus soli</name>
    <dbReference type="NCBI Taxonomy" id="2798301"/>
    <lineage>
        <taxon>Bacteria</taxon>
        <taxon>Bacillati</taxon>
        <taxon>Bacillota</taxon>
        <taxon>Bacilli</taxon>
        <taxon>Bacillales</taxon>
        <taxon>Caryophanaceae</taxon>
        <taxon>Viridibacillus</taxon>
    </lineage>
</organism>
<gene>
    <name evidence="1" type="ORF">JFL43_09465</name>
</gene>
<proteinExistence type="predicted"/>
<sequence length="56" mass="6309">MKKIKVAFVVLIAIGGLAFIIKGAGGKSFEKDNSFEVDRIEELEINNQSWDIEFSY</sequence>
<dbReference type="EMBL" id="JAEOAH010000009">
    <property type="protein sequence ID" value="MBK3495080.1"/>
    <property type="molecule type" value="Genomic_DNA"/>
</dbReference>
<reference evidence="1 2" key="1">
    <citation type="submission" date="2020-12" db="EMBL/GenBank/DDBJ databases">
        <title>YIM B01967 draft genome.</title>
        <authorList>
            <person name="Yan X."/>
        </authorList>
    </citation>
    <scope>NUCLEOTIDE SEQUENCE [LARGE SCALE GENOMIC DNA]</scope>
    <source>
        <strain evidence="1 2">YIM B01967</strain>
    </source>
</reference>
<name>A0ABS1H6N8_9BACL</name>
<evidence type="ECO:0000313" key="1">
    <source>
        <dbReference type="EMBL" id="MBK3495080.1"/>
    </source>
</evidence>